<feature type="region of interest" description="Disordered" evidence="1">
    <location>
        <begin position="1"/>
        <end position="20"/>
    </location>
</feature>
<gene>
    <name evidence="3" type="ORF">GWI72_16760</name>
</gene>
<accession>A0A7X5F550</accession>
<dbReference type="CDD" id="cd04301">
    <property type="entry name" value="NAT_SF"/>
    <property type="match status" value="1"/>
</dbReference>
<proteinExistence type="predicted"/>
<feature type="domain" description="N-acetyltransferase" evidence="2">
    <location>
        <begin position="31"/>
        <end position="173"/>
    </location>
</feature>
<evidence type="ECO:0000313" key="4">
    <source>
        <dbReference type="Proteomes" id="UP000586722"/>
    </source>
</evidence>
<name>A0A7X5F550_9HYPH</name>
<evidence type="ECO:0000256" key="1">
    <source>
        <dbReference type="SAM" id="MobiDB-lite"/>
    </source>
</evidence>
<sequence>MNDMPASSSPAFPSLSAAPGAGQPAAPLAHPLIREALPADAAVLAPLTAASLRWMLADDQAGRGVIRIAAFDGDTPVGLLLSCAAGAGLQELTSIMVTPGWRGRGVATMMLSRLTARLRRDGARGLFARWSSRLPRAAEFARLLAASGWSQPEVTRRRMTWRIGDWPDVFPNRDRVLARLERNGLVARSLRELGEDGISEFKRQNLALIAAGRAPDWADMTGWVEVADPDVTVVLSDHEGTVAGWMACVLQAPLGRWYIPQGWVVAEKVPQGWLVGGIASLCQRLVAKAGPDAMLIAQPPAGVPGGMERMLYRHFGTRTASTDFLFESEYALAEPDRTEG</sequence>
<dbReference type="Gene3D" id="3.40.630.30">
    <property type="match status" value="1"/>
</dbReference>
<dbReference type="GO" id="GO:0016747">
    <property type="term" value="F:acyltransferase activity, transferring groups other than amino-acyl groups"/>
    <property type="evidence" value="ECO:0007669"/>
    <property type="project" value="InterPro"/>
</dbReference>
<dbReference type="SUPFAM" id="SSF55729">
    <property type="entry name" value="Acyl-CoA N-acyltransferases (Nat)"/>
    <property type="match status" value="1"/>
</dbReference>
<dbReference type="InterPro" id="IPR016181">
    <property type="entry name" value="Acyl_CoA_acyltransferase"/>
</dbReference>
<reference evidence="4" key="1">
    <citation type="submission" date="2020-01" db="EMBL/GenBank/DDBJ databases">
        <authorList>
            <person name="Fang Y."/>
            <person name="Sun R."/>
            <person name="Nie L."/>
            <person name="He J."/>
            <person name="Hao L."/>
            <person name="Wang L."/>
            <person name="Su S."/>
            <person name="Lv E."/>
            <person name="Zhang Z."/>
            <person name="Xie R."/>
            <person name="Liu H."/>
        </authorList>
    </citation>
    <scope>NUCLEOTIDE SEQUENCE [LARGE SCALE GENOMIC DNA]</scope>
    <source>
        <strain evidence="4">XCT-53</strain>
    </source>
</reference>
<evidence type="ECO:0000259" key="2">
    <source>
        <dbReference type="PROSITE" id="PS51186"/>
    </source>
</evidence>
<organism evidence="3 4">
    <name type="scientific">Pannonibacter tanglangensis</name>
    <dbReference type="NCBI Taxonomy" id="2750084"/>
    <lineage>
        <taxon>Bacteria</taxon>
        <taxon>Pseudomonadati</taxon>
        <taxon>Pseudomonadota</taxon>
        <taxon>Alphaproteobacteria</taxon>
        <taxon>Hyphomicrobiales</taxon>
        <taxon>Stappiaceae</taxon>
        <taxon>Pannonibacter</taxon>
    </lineage>
</organism>
<dbReference type="AlphaFoldDB" id="A0A7X5F550"/>
<dbReference type="Pfam" id="PF00583">
    <property type="entry name" value="Acetyltransf_1"/>
    <property type="match status" value="1"/>
</dbReference>
<comment type="caution">
    <text evidence="3">The sequence shown here is derived from an EMBL/GenBank/DDBJ whole genome shotgun (WGS) entry which is preliminary data.</text>
</comment>
<protein>
    <submittedName>
        <fullName evidence="3">GNAT family N-acetyltransferase</fullName>
    </submittedName>
</protein>
<evidence type="ECO:0000313" key="3">
    <source>
        <dbReference type="EMBL" id="NBN79931.1"/>
    </source>
</evidence>
<dbReference type="InterPro" id="IPR000182">
    <property type="entry name" value="GNAT_dom"/>
</dbReference>
<dbReference type="EMBL" id="JAABLQ010000002">
    <property type="protein sequence ID" value="NBN79931.1"/>
    <property type="molecule type" value="Genomic_DNA"/>
</dbReference>
<keyword evidence="4" id="KW-1185">Reference proteome</keyword>
<dbReference type="PROSITE" id="PS51186">
    <property type="entry name" value="GNAT"/>
    <property type="match status" value="1"/>
</dbReference>
<dbReference type="Proteomes" id="UP000586722">
    <property type="component" value="Unassembled WGS sequence"/>
</dbReference>